<dbReference type="GO" id="GO:0006364">
    <property type="term" value="P:rRNA processing"/>
    <property type="evidence" value="ECO:0007669"/>
    <property type="project" value="UniProtKB-KW"/>
</dbReference>
<accession>A0A6J6R2H9</accession>
<evidence type="ECO:0000256" key="2">
    <source>
        <dbReference type="ARBA" id="ARBA00022552"/>
    </source>
</evidence>
<organism evidence="7">
    <name type="scientific">freshwater metagenome</name>
    <dbReference type="NCBI Taxonomy" id="449393"/>
    <lineage>
        <taxon>unclassified sequences</taxon>
        <taxon>metagenomes</taxon>
        <taxon>ecological metagenomes</taxon>
    </lineage>
</organism>
<dbReference type="Gene3D" id="1.10.8.100">
    <property type="entry name" value="Ribosomal RNA adenine dimethylase-like, domain 2"/>
    <property type="match status" value="1"/>
</dbReference>
<dbReference type="GO" id="GO:0032259">
    <property type="term" value="P:methylation"/>
    <property type="evidence" value="ECO:0007669"/>
    <property type="project" value="UniProtKB-KW"/>
</dbReference>
<dbReference type="InterPro" id="IPR023165">
    <property type="entry name" value="rRNA_Ade_diMease-like_C"/>
</dbReference>
<evidence type="ECO:0000256" key="5">
    <source>
        <dbReference type="ARBA" id="ARBA00022691"/>
    </source>
</evidence>
<evidence type="ECO:0000256" key="6">
    <source>
        <dbReference type="ARBA" id="ARBA00022884"/>
    </source>
</evidence>
<dbReference type="GO" id="GO:0008168">
    <property type="term" value="F:methyltransferase activity"/>
    <property type="evidence" value="ECO:0007669"/>
    <property type="project" value="UniProtKB-KW"/>
</dbReference>
<dbReference type="AlphaFoldDB" id="A0A6J6R2H9"/>
<keyword evidence="4" id="KW-0808">Transferase</keyword>
<dbReference type="InterPro" id="IPR001737">
    <property type="entry name" value="KsgA/Erm"/>
</dbReference>
<gene>
    <name evidence="7" type="ORF">UFOPK2625_01336</name>
</gene>
<dbReference type="PROSITE" id="PS51689">
    <property type="entry name" value="SAM_RNA_A_N6_MT"/>
    <property type="match status" value="1"/>
</dbReference>
<name>A0A6J6R2H9_9ZZZZ</name>
<reference evidence="7" key="1">
    <citation type="submission" date="2020-05" db="EMBL/GenBank/DDBJ databases">
        <authorList>
            <person name="Chiriac C."/>
            <person name="Salcher M."/>
            <person name="Ghai R."/>
            <person name="Kavagutti S V."/>
        </authorList>
    </citation>
    <scope>NUCLEOTIDE SEQUENCE</scope>
</reference>
<dbReference type="EMBL" id="CAEZXZ010000248">
    <property type="protein sequence ID" value="CAB4717302.1"/>
    <property type="molecule type" value="Genomic_DNA"/>
</dbReference>
<dbReference type="InterPro" id="IPR029063">
    <property type="entry name" value="SAM-dependent_MTases_sf"/>
</dbReference>
<keyword evidence="5" id="KW-0949">S-adenosyl-L-methionine</keyword>
<sequence length="70" mass="7048">MFSVIDAAFAQRRKSLRAALSQFAGSPALSESALVAAGIDPGARGEALGVADFARLADALGQSAQSARNA</sequence>
<evidence type="ECO:0000313" key="7">
    <source>
        <dbReference type="EMBL" id="CAB4717302.1"/>
    </source>
</evidence>
<keyword evidence="1" id="KW-0963">Cytoplasm</keyword>
<protein>
    <submittedName>
        <fullName evidence="7">Unannotated protein</fullName>
    </submittedName>
</protein>
<evidence type="ECO:0000256" key="4">
    <source>
        <dbReference type="ARBA" id="ARBA00022679"/>
    </source>
</evidence>
<keyword evidence="3" id="KW-0489">Methyltransferase</keyword>
<evidence type="ECO:0000256" key="1">
    <source>
        <dbReference type="ARBA" id="ARBA00022490"/>
    </source>
</evidence>
<proteinExistence type="predicted"/>
<evidence type="ECO:0000256" key="3">
    <source>
        <dbReference type="ARBA" id="ARBA00022603"/>
    </source>
</evidence>
<dbReference type="GO" id="GO:0003723">
    <property type="term" value="F:RNA binding"/>
    <property type="evidence" value="ECO:0007669"/>
    <property type="project" value="UniProtKB-KW"/>
</dbReference>
<keyword evidence="2" id="KW-0698">rRNA processing</keyword>
<dbReference type="SUPFAM" id="SSF53335">
    <property type="entry name" value="S-adenosyl-L-methionine-dependent methyltransferases"/>
    <property type="match status" value="1"/>
</dbReference>
<dbReference type="FunFam" id="1.10.8.100:FF:000003">
    <property type="entry name" value="Ribosomal RNA small subunit methyltransferase A"/>
    <property type="match status" value="1"/>
</dbReference>
<keyword evidence="6" id="KW-0694">RNA-binding</keyword>